<name>A0A3M7R9T9_BRAPC</name>
<feature type="transmembrane region" description="Helical" evidence="1">
    <location>
        <begin position="79"/>
        <end position="98"/>
    </location>
</feature>
<sequence>MKEFILPSTYNLSIYSKNKTEKKEMESKNIEKANFFKISTLNRQYNGLTKGSTTCLLELNEFKHDGEDKLNKRLLLSNTLASLASILSLPICILSTLISSSSSYIRLWLDIGKLFSKPFRPSVQIAGSLDRRYGPYFGQVLSVEVLLLVLFGIALALCRVRPGQHGKTLGQRSGPELDFFWKIFFQLFAQRRTQSDVEHKVKAKVAHFQQSDYVEQHGRSGIQVDAFQVVIHVLEYVSVVDQIGSYCEWQLGEKNAERENN</sequence>
<keyword evidence="1" id="KW-0472">Membrane</keyword>
<reference evidence="2 3" key="1">
    <citation type="journal article" date="2018" name="Sci. Rep.">
        <title>Genomic signatures of local adaptation to the degree of environmental predictability in rotifers.</title>
        <authorList>
            <person name="Franch-Gras L."/>
            <person name="Hahn C."/>
            <person name="Garcia-Roger E.M."/>
            <person name="Carmona M.J."/>
            <person name="Serra M."/>
            <person name="Gomez A."/>
        </authorList>
    </citation>
    <scope>NUCLEOTIDE SEQUENCE [LARGE SCALE GENOMIC DNA]</scope>
    <source>
        <strain evidence="2">HYR1</strain>
    </source>
</reference>
<evidence type="ECO:0000313" key="2">
    <source>
        <dbReference type="EMBL" id="RNA20306.1"/>
    </source>
</evidence>
<comment type="caution">
    <text evidence="2">The sequence shown here is derived from an EMBL/GenBank/DDBJ whole genome shotgun (WGS) entry which is preliminary data.</text>
</comment>
<accession>A0A3M7R9T9</accession>
<keyword evidence="3" id="KW-1185">Reference proteome</keyword>
<dbReference type="EMBL" id="REGN01003880">
    <property type="protein sequence ID" value="RNA20306.1"/>
    <property type="molecule type" value="Genomic_DNA"/>
</dbReference>
<keyword evidence="1" id="KW-0812">Transmembrane</keyword>
<organism evidence="2 3">
    <name type="scientific">Brachionus plicatilis</name>
    <name type="common">Marine rotifer</name>
    <name type="synonym">Brachionus muelleri</name>
    <dbReference type="NCBI Taxonomy" id="10195"/>
    <lineage>
        <taxon>Eukaryota</taxon>
        <taxon>Metazoa</taxon>
        <taxon>Spiralia</taxon>
        <taxon>Gnathifera</taxon>
        <taxon>Rotifera</taxon>
        <taxon>Eurotatoria</taxon>
        <taxon>Monogononta</taxon>
        <taxon>Pseudotrocha</taxon>
        <taxon>Ploima</taxon>
        <taxon>Brachionidae</taxon>
        <taxon>Brachionus</taxon>
    </lineage>
</organism>
<dbReference type="Proteomes" id="UP000276133">
    <property type="component" value="Unassembled WGS sequence"/>
</dbReference>
<evidence type="ECO:0000313" key="3">
    <source>
        <dbReference type="Proteomes" id="UP000276133"/>
    </source>
</evidence>
<evidence type="ECO:0000256" key="1">
    <source>
        <dbReference type="SAM" id="Phobius"/>
    </source>
</evidence>
<keyword evidence="1" id="KW-1133">Transmembrane helix</keyword>
<dbReference type="AlphaFoldDB" id="A0A3M7R9T9"/>
<gene>
    <name evidence="2" type="ORF">BpHYR1_014479</name>
</gene>
<proteinExistence type="predicted"/>
<feature type="transmembrane region" description="Helical" evidence="1">
    <location>
        <begin position="136"/>
        <end position="158"/>
    </location>
</feature>
<protein>
    <submittedName>
        <fullName evidence="2">Uncharacterized protein</fullName>
    </submittedName>
</protein>